<keyword evidence="3" id="KW-1185">Reference proteome</keyword>
<keyword evidence="1" id="KW-0472">Membrane</keyword>
<keyword evidence="1" id="KW-0812">Transmembrane</keyword>
<proteinExistence type="predicted"/>
<protein>
    <submittedName>
        <fullName evidence="2">Uncharacterized protein</fullName>
    </submittedName>
</protein>
<feature type="transmembrane region" description="Helical" evidence="1">
    <location>
        <begin position="137"/>
        <end position="156"/>
    </location>
</feature>
<accession>A0A433QE90</accession>
<evidence type="ECO:0000313" key="2">
    <source>
        <dbReference type="EMBL" id="RUS28125.1"/>
    </source>
</evidence>
<gene>
    <name evidence="2" type="ORF">BC938DRAFT_482281</name>
</gene>
<reference evidence="2 3" key="1">
    <citation type="journal article" date="2018" name="New Phytol.">
        <title>Phylogenomics of Endogonaceae and evolution of mycorrhizas within Mucoromycota.</title>
        <authorList>
            <person name="Chang Y."/>
            <person name="Desiro A."/>
            <person name="Na H."/>
            <person name="Sandor L."/>
            <person name="Lipzen A."/>
            <person name="Clum A."/>
            <person name="Barry K."/>
            <person name="Grigoriev I.V."/>
            <person name="Martin F.M."/>
            <person name="Stajich J.E."/>
            <person name="Smith M.E."/>
            <person name="Bonito G."/>
            <person name="Spatafora J.W."/>
        </authorList>
    </citation>
    <scope>NUCLEOTIDE SEQUENCE [LARGE SCALE GENOMIC DNA]</scope>
    <source>
        <strain evidence="2 3">AD002</strain>
    </source>
</reference>
<sequence length="180" mass="20604">KSHAPQNPAFTQTTTPISYPLTILQRLLYPPNSVTHGATPSPTQITPYAHVKQRIGVLNLRLIPPSHIHHPRDLFYLVANHSFLRVLLCFCLLILLGFVELTLEQISDLRYASYGRDTTHLRDLFFDWLPYIPNTAYVGYLLMATLLYTAVMFVLFSPDWERRVFGGYNVAKPITARVYA</sequence>
<evidence type="ECO:0000313" key="3">
    <source>
        <dbReference type="Proteomes" id="UP000274822"/>
    </source>
</evidence>
<feature type="non-terminal residue" evidence="2">
    <location>
        <position position="1"/>
    </location>
</feature>
<dbReference type="EMBL" id="RBNJ01007141">
    <property type="protein sequence ID" value="RUS28125.1"/>
    <property type="molecule type" value="Genomic_DNA"/>
</dbReference>
<dbReference type="AlphaFoldDB" id="A0A433QE90"/>
<keyword evidence="1" id="KW-1133">Transmembrane helix</keyword>
<comment type="caution">
    <text evidence="2">The sequence shown here is derived from an EMBL/GenBank/DDBJ whole genome shotgun (WGS) entry which is preliminary data.</text>
</comment>
<evidence type="ECO:0000256" key="1">
    <source>
        <dbReference type="SAM" id="Phobius"/>
    </source>
</evidence>
<organism evidence="2 3">
    <name type="scientific">Jimgerdemannia flammicorona</name>
    <dbReference type="NCBI Taxonomy" id="994334"/>
    <lineage>
        <taxon>Eukaryota</taxon>
        <taxon>Fungi</taxon>
        <taxon>Fungi incertae sedis</taxon>
        <taxon>Mucoromycota</taxon>
        <taxon>Mucoromycotina</taxon>
        <taxon>Endogonomycetes</taxon>
        <taxon>Endogonales</taxon>
        <taxon>Endogonaceae</taxon>
        <taxon>Jimgerdemannia</taxon>
    </lineage>
</organism>
<feature type="transmembrane region" description="Helical" evidence="1">
    <location>
        <begin position="74"/>
        <end position="99"/>
    </location>
</feature>
<name>A0A433QE90_9FUNG</name>
<dbReference type="Proteomes" id="UP000274822">
    <property type="component" value="Unassembled WGS sequence"/>
</dbReference>